<evidence type="ECO:0000256" key="1">
    <source>
        <dbReference type="ARBA" id="ARBA00009986"/>
    </source>
</evidence>
<dbReference type="EMBL" id="MAXA01000228">
    <property type="protein sequence ID" value="OHV25750.1"/>
    <property type="molecule type" value="Genomic_DNA"/>
</dbReference>
<keyword evidence="2" id="KW-0521">NADP</keyword>
<keyword evidence="6" id="KW-1185">Reference proteome</keyword>
<dbReference type="InterPro" id="IPR016162">
    <property type="entry name" value="Ald_DH_N"/>
</dbReference>
<dbReference type="SUPFAM" id="SSF53720">
    <property type="entry name" value="ALDH-like"/>
    <property type="match status" value="1"/>
</dbReference>
<dbReference type="InterPro" id="IPR047110">
    <property type="entry name" value="GABD/Sad-like"/>
</dbReference>
<evidence type="ECO:0000256" key="3">
    <source>
        <dbReference type="ARBA" id="ARBA00023002"/>
    </source>
</evidence>
<feature type="domain" description="Aldehyde dehydrogenase" evidence="4">
    <location>
        <begin position="3"/>
        <end position="455"/>
    </location>
</feature>
<dbReference type="InterPro" id="IPR016161">
    <property type="entry name" value="Ald_DH/histidinol_DH"/>
</dbReference>
<dbReference type="PANTHER" id="PTHR43217">
    <property type="entry name" value="SUCCINATE SEMIALDEHYDE DEHYDROGENASE [NAD(P)+] SAD"/>
    <property type="match status" value="1"/>
</dbReference>
<dbReference type="GO" id="GO:0004030">
    <property type="term" value="F:aldehyde dehydrogenase [NAD(P)+] activity"/>
    <property type="evidence" value="ECO:0007669"/>
    <property type="project" value="InterPro"/>
</dbReference>
<dbReference type="InterPro" id="IPR016163">
    <property type="entry name" value="Ald_DH_C"/>
</dbReference>
<evidence type="ECO:0000256" key="2">
    <source>
        <dbReference type="ARBA" id="ARBA00022857"/>
    </source>
</evidence>
<dbReference type="GO" id="GO:0004777">
    <property type="term" value="F:succinate-semialdehyde dehydrogenase (NAD+) activity"/>
    <property type="evidence" value="ECO:0007669"/>
    <property type="project" value="TreeGrafter"/>
</dbReference>
<dbReference type="PANTHER" id="PTHR43217:SF1">
    <property type="entry name" value="SUCCINATE SEMIALDEHYDE DEHYDROGENASE [NAD(P)+] SAD"/>
    <property type="match status" value="1"/>
</dbReference>
<accession>A0A1S1PVK9</accession>
<comment type="caution">
    <text evidence="5">The sequence shown here is derived from an EMBL/GenBank/DDBJ whole genome shotgun (WGS) entry which is preliminary data.</text>
</comment>
<dbReference type="Proteomes" id="UP000179769">
    <property type="component" value="Unassembled WGS sequence"/>
</dbReference>
<dbReference type="InterPro" id="IPR044148">
    <property type="entry name" value="ALDH_GabD1-like"/>
</dbReference>
<dbReference type="InterPro" id="IPR015590">
    <property type="entry name" value="Aldehyde_DH_dom"/>
</dbReference>
<reference evidence="6" key="1">
    <citation type="submission" date="2016-07" db="EMBL/GenBank/DDBJ databases">
        <title>Frankia sp. NRRL B-16219 Genome sequencing.</title>
        <authorList>
            <person name="Ghodhbane-Gtari F."/>
            <person name="Swanson E."/>
            <person name="Gueddou A."/>
            <person name="Louati M."/>
            <person name="Nouioui I."/>
            <person name="Hezbri K."/>
            <person name="Abebe-Akele F."/>
            <person name="Simpson S."/>
            <person name="Morris K."/>
            <person name="Thomas K."/>
            <person name="Gtari M."/>
            <person name="Tisa L.S."/>
        </authorList>
    </citation>
    <scope>NUCLEOTIDE SEQUENCE [LARGE SCALE GENOMIC DNA]</scope>
    <source>
        <strain evidence="6">NRRL B-16219</strain>
    </source>
</reference>
<dbReference type="Gene3D" id="3.40.605.10">
    <property type="entry name" value="Aldehyde Dehydrogenase, Chain A, domain 1"/>
    <property type="match status" value="1"/>
</dbReference>
<evidence type="ECO:0000259" key="4">
    <source>
        <dbReference type="Pfam" id="PF00171"/>
    </source>
</evidence>
<evidence type="ECO:0000313" key="6">
    <source>
        <dbReference type="Proteomes" id="UP000179769"/>
    </source>
</evidence>
<organism evidence="5 6">
    <name type="scientific">Parafrankia soli</name>
    <dbReference type="NCBI Taxonomy" id="2599596"/>
    <lineage>
        <taxon>Bacteria</taxon>
        <taxon>Bacillati</taxon>
        <taxon>Actinomycetota</taxon>
        <taxon>Actinomycetes</taxon>
        <taxon>Frankiales</taxon>
        <taxon>Frankiaceae</taxon>
        <taxon>Parafrankia</taxon>
    </lineage>
</organism>
<proteinExistence type="inferred from homology"/>
<dbReference type="FunFam" id="3.40.605.10:FF:000012">
    <property type="entry name" value="NAD-dependent succinate-semialdehyde dehydrogenase"/>
    <property type="match status" value="1"/>
</dbReference>
<evidence type="ECO:0000313" key="5">
    <source>
        <dbReference type="EMBL" id="OHV25750.1"/>
    </source>
</evidence>
<protein>
    <submittedName>
        <fullName evidence="5">NADP-dependent succinic semialdehyde dehydrogenase</fullName>
    </submittedName>
</protein>
<sequence length="458" mass="48331">MAIQSVNPATGAVVRTFDALNGDEIEQRLALASATAAVYRRTTFAERAALLRRAADILDAERHEIAVTMTTEMGKTLRSAEAEAAKCAKGMRFYAEHAAAFLADETLADPGSVGASRAFGRYQPLGVVLAVMPWNFPLWQVVRFAAPALMAGNVGLLKHASNVPQCALYLEDLFRRAGFPEGAFQTLLIGAGQVEAVLRDPRVAAATVTGSEPAGQAVASVCGQEIKKTVLELGGSDPFVVMPSADVARAAEVAVTARCQNNGQSCIAAKRFIVHEDVYEQFAELFVAGMAALKVGDPMDPSTDIGPLATEGGRLDIEELLADAVKEGASILCGGTAPSGPGYFFPPTVVGDVTPAMRLHLEEAFGPLATLYRVPDIDAAIELANVTSFGLGSNAWTTDPAEQERFISDLVAGAVFLNGMVSSHPELPFGGVRRSGYGRELSAVGIREFCNLKTVWAG</sequence>
<dbReference type="CDD" id="cd07100">
    <property type="entry name" value="ALDH_SSADH1_GabD1"/>
    <property type="match status" value="1"/>
</dbReference>
<dbReference type="FunFam" id="3.40.309.10:FF:000010">
    <property type="entry name" value="Gamma-aminobutyraldehyde dehydrogenase"/>
    <property type="match status" value="1"/>
</dbReference>
<dbReference type="NCBIfam" id="NF006915">
    <property type="entry name" value="PRK09406.1"/>
    <property type="match status" value="1"/>
</dbReference>
<comment type="similarity">
    <text evidence="1">Belongs to the aldehyde dehydrogenase family.</text>
</comment>
<gene>
    <name evidence="5" type="ORF">BBK14_21715</name>
</gene>
<keyword evidence="3" id="KW-0560">Oxidoreductase</keyword>
<dbReference type="AlphaFoldDB" id="A0A1S1PVK9"/>
<name>A0A1S1PVK9_9ACTN</name>
<dbReference type="RefSeq" id="WP_071065216.1">
    <property type="nucleotide sequence ID" value="NZ_MAXA01000228.1"/>
</dbReference>
<dbReference type="OrthoDB" id="6882680at2"/>
<dbReference type="Gene3D" id="3.40.309.10">
    <property type="entry name" value="Aldehyde Dehydrogenase, Chain A, domain 2"/>
    <property type="match status" value="1"/>
</dbReference>
<dbReference type="Pfam" id="PF00171">
    <property type="entry name" value="Aldedh"/>
    <property type="match status" value="1"/>
</dbReference>